<accession>A0A840WWK0</accession>
<dbReference type="CDD" id="cd21471">
    <property type="entry name" value="CrtC-like"/>
    <property type="match status" value="1"/>
</dbReference>
<name>A0A840WWK0_9RHOB</name>
<dbReference type="SUPFAM" id="SSF159245">
    <property type="entry name" value="AttH-like"/>
    <property type="match status" value="1"/>
</dbReference>
<dbReference type="RefSeq" id="WP_246413491.1">
    <property type="nucleotide sequence ID" value="NZ_JACIJS010000001.1"/>
</dbReference>
<protein>
    <submittedName>
        <fullName evidence="1">Carotenoid 1,2-hydratase</fullName>
        <ecNumber evidence="1">4.2.1.131</ecNumber>
    </submittedName>
</protein>
<reference evidence="1 2" key="1">
    <citation type="submission" date="2020-08" db="EMBL/GenBank/DDBJ databases">
        <title>Genomic Encyclopedia of Type Strains, Phase IV (KMG-IV): sequencing the most valuable type-strain genomes for metagenomic binning, comparative biology and taxonomic classification.</title>
        <authorList>
            <person name="Goeker M."/>
        </authorList>
    </citation>
    <scope>NUCLEOTIDE SEQUENCE [LARGE SCALE GENOMIC DNA]</scope>
    <source>
        <strain evidence="1 2">DSM 103377</strain>
    </source>
</reference>
<gene>
    <name evidence="1" type="ORF">FHS89_000083</name>
</gene>
<comment type="caution">
    <text evidence="1">The sequence shown here is derived from an EMBL/GenBank/DDBJ whole genome shotgun (WGS) entry which is preliminary data.</text>
</comment>
<dbReference type="EC" id="4.2.1.131" evidence="1"/>
<dbReference type="EMBL" id="JACIJS010000001">
    <property type="protein sequence ID" value="MBB5514085.1"/>
    <property type="molecule type" value="Genomic_DNA"/>
</dbReference>
<sequence>MTERGKGAVQQEADSFTVGPSSMHWDGEVFTVEVNERAMPRMLPMRGTVRIRPEAVTDIEVALHPNHVWRPFAPSAHIEVDFDNPGLRWQGHGYLDANFGTSALERDFRYWTWGRFPHGDGARTFYDVEARDGRDLSVSLQFGRDGTVREATPPPKATLPTTLWAVKRETRGDEGAKARHEMTFETAPFYSRSMVSTTIEGARTTGVHEALDCNRFANNGIRALLPARMPRAWGPIGWLF</sequence>
<organism evidence="1 2">
    <name type="scientific">Rubricella aquisinus</name>
    <dbReference type="NCBI Taxonomy" id="2028108"/>
    <lineage>
        <taxon>Bacteria</taxon>
        <taxon>Pseudomonadati</taxon>
        <taxon>Pseudomonadota</taxon>
        <taxon>Alphaproteobacteria</taxon>
        <taxon>Rhodobacterales</taxon>
        <taxon>Paracoccaceae</taxon>
        <taxon>Rubricella</taxon>
    </lineage>
</organism>
<dbReference type="AlphaFoldDB" id="A0A840WWK0"/>
<evidence type="ECO:0000313" key="2">
    <source>
        <dbReference type="Proteomes" id="UP000553766"/>
    </source>
</evidence>
<evidence type="ECO:0000313" key="1">
    <source>
        <dbReference type="EMBL" id="MBB5514085.1"/>
    </source>
</evidence>
<dbReference type="GO" id="GO:0016829">
    <property type="term" value="F:lyase activity"/>
    <property type="evidence" value="ECO:0007669"/>
    <property type="project" value="UniProtKB-KW"/>
</dbReference>
<dbReference type="Proteomes" id="UP000553766">
    <property type="component" value="Unassembled WGS sequence"/>
</dbReference>
<keyword evidence="2" id="KW-1185">Reference proteome</keyword>
<proteinExistence type="predicted"/>
<keyword evidence="1" id="KW-0456">Lyase</keyword>